<feature type="region of interest" description="Disordered" evidence="7">
    <location>
        <begin position="1"/>
        <end position="29"/>
    </location>
</feature>
<dbReference type="GO" id="GO:0140115">
    <property type="term" value="P:export across plasma membrane"/>
    <property type="evidence" value="ECO:0007669"/>
    <property type="project" value="UniProtKB-ARBA"/>
</dbReference>
<feature type="domain" description="Major facilitator superfamily (MFS) profile" evidence="9">
    <location>
        <begin position="46"/>
        <end position="491"/>
    </location>
</feature>
<gene>
    <name evidence="10" type="ORF">LRAMOSA09093</name>
</gene>
<dbReference type="Gene3D" id="1.20.1250.20">
    <property type="entry name" value="MFS general substrate transporter like domains"/>
    <property type="match status" value="1"/>
</dbReference>
<dbReference type="SUPFAM" id="SSF103473">
    <property type="entry name" value="MFS general substrate transporter"/>
    <property type="match status" value="1"/>
</dbReference>
<dbReference type="PANTHER" id="PTHR23502:SF51">
    <property type="entry name" value="QUINIDINE RESISTANCE PROTEIN 1-RELATED"/>
    <property type="match status" value="1"/>
</dbReference>
<comment type="subcellular location">
    <subcellularLocation>
        <location evidence="1">Membrane</location>
        <topology evidence="1">Multi-pass membrane protein</topology>
    </subcellularLocation>
</comment>
<dbReference type="AlphaFoldDB" id="A0A077WGS0"/>
<evidence type="ECO:0000256" key="7">
    <source>
        <dbReference type="SAM" id="MobiDB-lite"/>
    </source>
</evidence>
<dbReference type="InterPro" id="IPR020846">
    <property type="entry name" value="MFS_dom"/>
</dbReference>
<dbReference type="PROSITE" id="PS50850">
    <property type="entry name" value="MFS"/>
    <property type="match status" value="1"/>
</dbReference>
<evidence type="ECO:0000256" key="2">
    <source>
        <dbReference type="ARBA" id="ARBA00022448"/>
    </source>
</evidence>
<dbReference type="GO" id="GO:0005886">
    <property type="term" value="C:plasma membrane"/>
    <property type="evidence" value="ECO:0007669"/>
    <property type="project" value="TreeGrafter"/>
</dbReference>
<feature type="transmembrane region" description="Helical" evidence="8">
    <location>
        <begin position="45"/>
        <end position="68"/>
    </location>
</feature>
<organism evidence="10">
    <name type="scientific">Lichtheimia ramosa</name>
    <dbReference type="NCBI Taxonomy" id="688394"/>
    <lineage>
        <taxon>Eukaryota</taxon>
        <taxon>Fungi</taxon>
        <taxon>Fungi incertae sedis</taxon>
        <taxon>Mucoromycota</taxon>
        <taxon>Mucoromycotina</taxon>
        <taxon>Mucoromycetes</taxon>
        <taxon>Mucorales</taxon>
        <taxon>Lichtheimiaceae</taxon>
        <taxon>Lichtheimia</taxon>
    </lineage>
</organism>
<evidence type="ECO:0000313" key="10">
    <source>
        <dbReference type="EMBL" id="CDS06565.1"/>
    </source>
</evidence>
<feature type="transmembrane region" description="Helical" evidence="8">
    <location>
        <begin position="170"/>
        <end position="194"/>
    </location>
</feature>
<dbReference type="InterPro" id="IPR011701">
    <property type="entry name" value="MFS"/>
</dbReference>
<dbReference type="FunFam" id="1.20.1720.10:FF:000009">
    <property type="entry name" value="MFS multidrug transporter"/>
    <property type="match status" value="1"/>
</dbReference>
<evidence type="ECO:0000256" key="8">
    <source>
        <dbReference type="SAM" id="Phobius"/>
    </source>
</evidence>
<keyword evidence="4 8" id="KW-1133">Transmembrane helix</keyword>
<protein>
    <recommendedName>
        <fullName evidence="9">Major facilitator superfamily (MFS) profile domain-containing protein</fullName>
    </recommendedName>
</protein>
<evidence type="ECO:0000259" key="9">
    <source>
        <dbReference type="PROSITE" id="PS50850"/>
    </source>
</evidence>
<feature type="transmembrane region" description="Helical" evidence="8">
    <location>
        <begin position="466"/>
        <end position="490"/>
    </location>
</feature>
<keyword evidence="2" id="KW-0813">Transport</keyword>
<name>A0A077WGS0_9FUNG</name>
<dbReference type="CDD" id="cd17323">
    <property type="entry name" value="MFS_Tpo1_MDR_like"/>
    <property type="match status" value="1"/>
</dbReference>
<feature type="transmembrane region" description="Helical" evidence="8">
    <location>
        <begin position="321"/>
        <end position="339"/>
    </location>
</feature>
<feature type="transmembrane region" description="Helical" evidence="8">
    <location>
        <begin position="377"/>
        <end position="396"/>
    </location>
</feature>
<feature type="transmembrane region" description="Helical" evidence="8">
    <location>
        <begin position="200"/>
        <end position="220"/>
    </location>
</feature>
<dbReference type="FunFam" id="1.20.1250.20:FF:000172">
    <property type="entry name" value="MFS multidrug resistance transporter"/>
    <property type="match status" value="1"/>
</dbReference>
<keyword evidence="6" id="KW-0325">Glycoprotein</keyword>
<dbReference type="InterPro" id="IPR036259">
    <property type="entry name" value="MFS_trans_sf"/>
</dbReference>
<dbReference type="GO" id="GO:0015137">
    <property type="term" value="F:citrate transmembrane transporter activity"/>
    <property type="evidence" value="ECO:0007669"/>
    <property type="project" value="UniProtKB-ARBA"/>
</dbReference>
<feature type="transmembrane region" description="Helical" evidence="8">
    <location>
        <begin position="281"/>
        <end position="301"/>
    </location>
</feature>
<keyword evidence="5 8" id="KW-0472">Membrane</keyword>
<dbReference type="EMBL" id="LK023320">
    <property type="protein sequence ID" value="CDS06565.1"/>
    <property type="molecule type" value="Genomic_DNA"/>
</dbReference>
<keyword evidence="3 8" id="KW-0812">Transmembrane</keyword>
<feature type="transmembrane region" description="Helical" evidence="8">
    <location>
        <begin position="80"/>
        <end position="100"/>
    </location>
</feature>
<evidence type="ECO:0000256" key="5">
    <source>
        <dbReference type="ARBA" id="ARBA00023136"/>
    </source>
</evidence>
<dbReference type="OrthoDB" id="440553at2759"/>
<reference evidence="10" key="1">
    <citation type="journal article" date="2014" name="Genome Announc.">
        <title>De novo whole-genome sequence and genome annotation of Lichtheimia ramosa.</title>
        <authorList>
            <person name="Linde J."/>
            <person name="Schwartze V."/>
            <person name="Binder U."/>
            <person name="Lass-Florl C."/>
            <person name="Voigt K."/>
            <person name="Horn F."/>
        </authorList>
    </citation>
    <scope>NUCLEOTIDE SEQUENCE</scope>
    <source>
        <strain evidence="10">JMRC FSU:6197</strain>
    </source>
</reference>
<evidence type="ECO:0000256" key="6">
    <source>
        <dbReference type="ARBA" id="ARBA00023180"/>
    </source>
</evidence>
<dbReference type="Pfam" id="PF07690">
    <property type="entry name" value="MFS_1"/>
    <property type="match status" value="1"/>
</dbReference>
<evidence type="ECO:0000256" key="1">
    <source>
        <dbReference type="ARBA" id="ARBA00004141"/>
    </source>
</evidence>
<dbReference type="PANTHER" id="PTHR23502">
    <property type="entry name" value="MAJOR FACILITATOR SUPERFAMILY"/>
    <property type="match status" value="1"/>
</dbReference>
<proteinExistence type="predicted"/>
<accession>A0A077WGS0</accession>
<sequence length="508" mass="55635">MDPNHNTTTTTTTPPKALEANEQQKDNAEKAEEEYTVFSKPRRMFIAAIVSFAGLLSPFSSTVYYPALTEINKEFDVSTTLVNVSVSVYMIFQALTPSFWGSLADIWGRRPVYISTEILYVGICAGLANAPSFPALLVLRMFQAAGASSAIALGAGVLGDTIVPAERGAYFGAFTCCQMMATSLGPVIGGAIAQTLSWRWIFYVLMIIGGLALVTIFFFLPETLRSLVGNGSGYANPTPTQWLRKKALQPKSNDVKEPSLSRFLKFPRVWQPFLYLLQPDVAFMMISNGLVASMLAVYMTTTPTHFEAIYGLDELKVGLCYLPFGGGCVLASFLQGRILNRDFRSVARKVGYTSPEELKSGKLPADFPIFKARLRTIWIQILLLQAVTLCYGWVLYKQVHLAAPLVLQFLAGYAITCVVTVYQTLSVDLYPGKGASIGATNNIVRSLLGAAGTACVEPGIEGIGIGWMFTVLGLILFIASGLVPVMIALGPKWWRRRCEKREAKEQRK</sequence>
<feature type="transmembrane region" description="Helical" evidence="8">
    <location>
        <begin position="112"/>
        <end position="131"/>
    </location>
</feature>
<evidence type="ECO:0000256" key="4">
    <source>
        <dbReference type="ARBA" id="ARBA00022989"/>
    </source>
</evidence>
<feature type="transmembrane region" description="Helical" evidence="8">
    <location>
        <begin position="402"/>
        <end position="422"/>
    </location>
</feature>
<evidence type="ECO:0000256" key="3">
    <source>
        <dbReference type="ARBA" id="ARBA00022692"/>
    </source>
</evidence>